<sequence>MNISPLDKQFYSHYCKICRASLNELMEDKCTDCGSINVDLIYYTLQDEQSKMVWTYLNANKLIELAKKSIHHHDPSFNFNEFSLDKAIKALEADEYCVTVQQWIFTMTKDELETKGCECGNKGLLQLDIKEFECKDCRKIYRIVN</sequence>
<dbReference type="Proteomes" id="UP000319837">
    <property type="component" value="Plasmid unnamed2"/>
</dbReference>
<keyword evidence="1" id="KW-0614">Plasmid</keyword>
<proteinExistence type="predicted"/>
<accession>A0A553SQH6</accession>
<dbReference type="AlphaFoldDB" id="A0A553SQH6"/>
<gene>
    <name evidence="1" type="ORF">CEQ21_07690</name>
</gene>
<dbReference type="RefSeq" id="WP_185762821.1">
    <property type="nucleotide sequence ID" value="NZ_CM017506.1"/>
</dbReference>
<protein>
    <submittedName>
        <fullName evidence="1">Uncharacterized protein</fullName>
    </submittedName>
</protein>
<evidence type="ECO:0000313" key="1">
    <source>
        <dbReference type="EMBL" id="TRZ39241.1"/>
    </source>
</evidence>
<organism evidence="1">
    <name type="scientific">Niallia circulans</name>
    <name type="common">Bacillus circulans</name>
    <dbReference type="NCBI Taxonomy" id="1397"/>
    <lineage>
        <taxon>Bacteria</taxon>
        <taxon>Bacillati</taxon>
        <taxon>Bacillota</taxon>
        <taxon>Bacilli</taxon>
        <taxon>Bacillales</taxon>
        <taxon>Bacillaceae</taxon>
        <taxon>Niallia</taxon>
    </lineage>
</organism>
<reference evidence="1" key="1">
    <citation type="submission" date="2018-10" db="EMBL/GenBank/DDBJ databases">
        <title>FDA dAtabase for Regulatory Grade micrObial Sequences (FDA-ARGOS): Supporting development and validation of Infectious Disease Dx tests.</title>
        <authorList>
            <person name="Minogue T."/>
            <person name="Wolcott M."/>
            <person name="Wasieloski L."/>
            <person name="Aguilar W."/>
            <person name="Moore D."/>
            <person name="Tallon L.J."/>
            <person name="Sadzewicz L."/>
            <person name="Sengamalay N."/>
            <person name="Ott S."/>
            <person name="Godinez A."/>
            <person name="Nagaraj S."/>
            <person name="Vavikolanu K."/>
            <person name="Vyas G."/>
            <person name="Nadendla S."/>
            <person name="Aluvathingal J."/>
            <person name="Sichtig H."/>
        </authorList>
    </citation>
    <scope>NUCLEOTIDE SEQUENCE</scope>
    <source>
        <strain evidence="1">FDAARGOS_343</strain>
        <plasmid evidence="1">unnamed2</plasmid>
    </source>
</reference>
<comment type="caution">
    <text evidence="1">The sequence shown here is derived from an EMBL/GenBank/DDBJ whole genome shotgun (WGS) entry which is preliminary data.</text>
</comment>
<name>A0A553SQH6_NIACI</name>
<dbReference type="EMBL" id="RIBP01000003">
    <property type="protein sequence ID" value="TRZ39241.1"/>
    <property type="molecule type" value="Genomic_DNA"/>
</dbReference>
<geneLocation type="plasmid" evidence="1">
    <name>unnamed2</name>
</geneLocation>